<feature type="domain" description="N-acetyltransferase" evidence="2">
    <location>
        <begin position="1"/>
        <end position="152"/>
    </location>
</feature>
<proteinExistence type="predicted"/>
<dbReference type="AlphaFoldDB" id="A0AAD4MGK0"/>
<reference evidence="3" key="1">
    <citation type="submission" date="2022-01" db="EMBL/GenBank/DDBJ databases">
        <title>Genome Sequence Resource for Two Populations of Ditylenchus destructor, the Migratory Endoparasitic Phytonematode.</title>
        <authorList>
            <person name="Zhang H."/>
            <person name="Lin R."/>
            <person name="Xie B."/>
        </authorList>
    </citation>
    <scope>NUCLEOTIDE SEQUENCE</scope>
    <source>
        <strain evidence="3">BazhouSP</strain>
    </source>
</reference>
<comment type="caution">
    <text evidence="3">The sequence shown here is derived from an EMBL/GenBank/DDBJ whole genome shotgun (WGS) entry which is preliminary data.</text>
</comment>
<dbReference type="EMBL" id="JAKKPZ010000660">
    <property type="protein sequence ID" value="KAI1693207.1"/>
    <property type="molecule type" value="Genomic_DNA"/>
</dbReference>
<keyword evidence="4" id="KW-1185">Reference proteome</keyword>
<dbReference type="Pfam" id="PF00583">
    <property type="entry name" value="Acetyltransf_1"/>
    <property type="match status" value="1"/>
</dbReference>
<accession>A0AAD4MGK0</accession>
<evidence type="ECO:0000259" key="2">
    <source>
        <dbReference type="PROSITE" id="PS51186"/>
    </source>
</evidence>
<dbReference type="SUPFAM" id="SSF55729">
    <property type="entry name" value="Acyl-CoA N-acyltransferases (Nat)"/>
    <property type="match status" value="1"/>
</dbReference>
<evidence type="ECO:0000313" key="4">
    <source>
        <dbReference type="Proteomes" id="UP001201812"/>
    </source>
</evidence>
<dbReference type="Proteomes" id="UP001201812">
    <property type="component" value="Unassembled WGS sequence"/>
</dbReference>
<dbReference type="InterPro" id="IPR016181">
    <property type="entry name" value="Acyl_CoA_acyltransferase"/>
</dbReference>
<gene>
    <name evidence="3" type="ORF">DdX_20799</name>
</gene>
<organism evidence="3 4">
    <name type="scientific">Ditylenchus destructor</name>
    <dbReference type="NCBI Taxonomy" id="166010"/>
    <lineage>
        <taxon>Eukaryota</taxon>
        <taxon>Metazoa</taxon>
        <taxon>Ecdysozoa</taxon>
        <taxon>Nematoda</taxon>
        <taxon>Chromadorea</taxon>
        <taxon>Rhabditida</taxon>
        <taxon>Tylenchina</taxon>
        <taxon>Tylenchomorpha</taxon>
        <taxon>Sphaerularioidea</taxon>
        <taxon>Anguinidae</taxon>
        <taxon>Anguininae</taxon>
        <taxon>Ditylenchus</taxon>
    </lineage>
</organism>
<evidence type="ECO:0000313" key="3">
    <source>
        <dbReference type="EMBL" id="KAI1693207.1"/>
    </source>
</evidence>
<keyword evidence="1" id="KW-0732">Signal</keyword>
<protein>
    <submittedName>
        <fullName evidence="3">Acetyltransferase (GNAT) family domain-containing protein</fullName>
    </submittedName>
</protein>
<dbReference type="PROSITE" id="PS51186">
    <property type="entry name" value="GNAT"/>
    <property type="match status" value="1"/>
</dbReference>
<evidence type="ECO:0000256" key="1">
    <source>
        <dbReference type="SAM" id="SignalP"/>
    </source>
</evidence>
<sequence>MAVLSVTFALLLTFLGLSIAAPPPGAIEKNTPEHQALWTIYYKIGNNRIGNLDFDNPGYGADVFPVHSISIHDCNVDTGYRKQGVATKLVRYLIDQILRKYPDILDVHLNVKRGHSNEGAIALYLSVGFQWDVKDKSEREKEGDYGMTLAVK</sequence>
<dbReference type="InterPro" id="IPR000182">
    <property type="entry name" value="GNAT_dom"/>
</dbReference>
<feature type="signal peptide" evidence="1">
    <location>
        <begin position="1"/>
        <end position="20"/>
    </location>
</feature>
<dbReference type="Gene3D" id="3.40.630.30">
    <property type="match status" value="1"/>
</dbReference>
<name>A0AAD4MGK0_9BILA</name>
<feature type="chain" id="PRO_5041920434" evidence="1">
    <location>
        <begin position="21"/>
        <end position="152"/>
    </location>
</feature>
<dbReference type="GO" id="GO:0016747">
    <property type="term" value="F:acyltransferase activity, transferring groups other than amino-acyl groups"/>
    <property type="evidence" value="ECO:0007669"/>
    <property type="project" value="InterPro"/>
</dbReference>